<reference evidence="1 2" key="1">
    <citation type="submission" date="2014-04" db="EMBL/GenBank/DDBJ databases">
        <authorList>
            <consortium name="DOE Joint Genome Institute"/>
            <person name="Kuo A."/>
            <person name="Kohler A."/>
            <person name="Nagy L.G."/>
            <person name="Floudas D."/>
            <person name="Copeland A."/>
            <person name="Barry K.W."/>
            <person name="Cichocki N."/>
            <person name="Veneault-Fourrey C."/>
            <person name="LaButti K."/>
            <person name="Lindquist E.A."/>
            <person name="Lipzen A."/>
            <person name="Lundell T."/>
            <person name="Morin E."/>
            <person name="Murat C."/>
            <person name="Sun H."/>
            <person name="Tunlid A."/>
            <person name="Henrissat B."/>
            <person name="Grigoriev I.V."/>
            <person name="Hibbett D.S."/>
            <person name="Martin F."/>
            <person name="Nordberg H.P."/>
            <person name="Cantor M.N."/>
            <person name="Hua S.X."/>
        </authorList>
    </citation>
    <scope>NUCLEOTIDE SEQUENCE [LARGE SCALE GENOMIC DNA]</scope>
    <source>
        <strain evidence="1 2">Foug A</strain>
    </source>
</reference>
<dbReference type="Proteomes" id="UP000053989">
    <property type="component" value="Unassembled WGS sequence"/>
</dbReference>
<protein>
    <submittedName>
        <fullName evidence="1">Uncharacterized protein</fullName>
    </submittedName>
</protein>
<reference evidence="2" key="2">
    <citation type="submission" date="2015-01" db="EMBL/GenBank/DDBJ databases">
        <title>Evolutionary Origins and Diversification of the Mycorrhizal Mutualists.</title>
        <authorList>
            <consortium name="DOE Joint Genome Institute"/>
            <consortium name="Mycorrhizal Genomics Consortium"/>
            <person name="Kohler A."/>
            <person name="Kuo A."/>
            <person name="Nagy L.G."/>
            <person name="Floudas D."/>
            <person name="Copeland A."/>
            <person name="Barry K.W."/>
            <person name="Cichocki N."/>
            <person name="Veneault-Fourrey C."/>
            <person name="LaButti K."/>
            <person name="Lindquist E.A."/>
            <person name="Lipzen A."/>
            <person name="Lundell T."/>
            <person name="Morin E."/>
            <person name="Murat C."/>
            <person name="Riley R."/>
            <person name="Ohm R."/>
            <person name="Sun H."/>
            <person name="Tunlid A."/>
            <person name="Henrissat B."/>
            <person name="Grigoriev I.V."/>
            <person name="Hibbett D.S."/>
            <person name="Martin F."/>
        </authorList>
    </citation>
    <scope>NUCLEOTIDE SEQUENCE [LARGE SCALE GENOMIC DNA]</scope>
    <source>
        <strain evidence="2">Foug A</strain>
    </source>
</reference>
<dbReference type="EMBL" id="KN822284">
    <property type="protein sequence ID" value="KIM51124.1"/>
    <property type="molecule type" value="Genomic_DNA"/>
</dbReference>
<dbReference type="HOGENOM" id="CLU_1759884_0_0_1"/>
<dbReference type="InParanoid" id="A0A0C3D414"/>
<evidence type="ECO:0000313" key="1">
    <source>
        <dbReference type="EMBL" id="KIM51124.1"/>
    </source>
</evidence>
<name>A0A0C3D414_9AGAM</name>
<evidence type="ECO:0000313" key="2">
    <source>
        <dbReference type="Proteomes" id="UP000053989"/>
    </source>
</evidence>
<organism evidence="1 2">
    <name type="scientific">Scleroderma citrinum Foug A</name>
    <dbReference type="NCBI Taxonomy" id="1036808"/>
    <lineage>
        <taxon>Eukaryota</taxon>
        <taxon>Fungi</taxon>
        <taxon>Dikarya</taxon>
        <taxon>Basidiomycota</taxon>
        <taxon>Agaricomycotina</taxon>
        <taxon>Agaricomycetes</taxon>
        <taxon>Agaricomycetidae</taxon>
        <taxon>Boletales</taxon>
        <taxon>Sclerodermatineae</taxon>
        <taxon>Sclerodermataceae</taxon>
        <taxon>Scleroderma</taxon>
    </lineage>
</organism>
<proteinExistence type="predicted"/>
<accession>A0A0C3D414</accession>
<sequence length="148" mass="17464">MSTRNIRAHERLSDGCGGNFRWDSGLRVSDRERTGSTMYRPFRTRTLQVSHSSTFGSVQWLLNVEPEQLVHTDFFFYNSEFMVLRPKTHWRTIVPFRSTCDSLSRQHGRVVTHFDHTMHVLLFPRLVVHSFALLFHSGHWKYLGHPHL</sequence>
<dbReference type="AlphaFoldDB" id="A0A0C3D414"/>
<keyword evidence="2" id="KW-1185">Reference proteome</keyword>
<gene>
    <name evidence="1" type="ORF">SCLCIDRAFT_683445</name>
</gene>